<dbReference type="SUPFAM" id="SSF53335">
    <property type="entry name" value="S-adenosyl-L-methionine-dependent methyltransferases"/>
    <property type="match status" value="1"/>
</dbReference>
<dbReference type="AlphaFoldDB" id="A0A1J4NBW0"/>
<dbReference type="InterPro" id="IPR052514">
    <property type="entry name" value="SAM-dependent_MTase"/>
</dbReference>
<comment type="caution">
    <text evidence="2">The sequence shown here is derived from an EMBL/GenBank/DDBJ whole genome shotgun (WGS) entry which is preliminary data.</text>
</comment>
<evidence type="ECO:0000313" key="2">
    <source>
        <dbReference type="EMBL" id="OIJ27961.1"/>
    </source>
</evidence>
<dbReference type="InterPro" id="IPR006342">
    <property type="entry name" value="FkbM_mtfrase"/>
</dbReference>
<name>A0A1J4NBW0_9ACTN</name>
<dbReference type="Gene3D" id="3.40.50.150">
    <property type="entry name" value="Vaccinia Virus protein VP39"/>
    <property type="match status" value="1"/>
</dbReference>
<evidence type="ECO:0000313" key="3">
    <source>
        <dbReference type="Proteomes" id="UP000033772"/>
    </source>
</evidence>
<reference evidence="2" key="1">
    <citation type="submission" date="2016-10" db="EMBL/GenBank/DDBJ databases">
        <title>Draft Genome Sequence of Nocardioides luteus Strain BAFB, an Alkane-Degrading Bacterium Isolated from JP-7 Polluted Soil.</title>
        <authorList>
            <person name="Brown L."/>
            <person name="Ruiz O.N."/>
            <person name="Gunasekera T."/>
        </authorList>
    </citation>
    <scope>NUCLEOTIDE SEQUENCE [LARGE SCALE GENOMIC DNA]</scope>
    <source>
        <strain evidence="2">BAFB</strain>
    </source>
</reference>
<dbReference type="PANTHER" id="PTHR34203:SF15">
    <property type="entry name" value="SLL1173 PROTEIN"/>
    <property type="match status" value="1"/>
</dbReference>
<protein>
    <recommendedName>
        <fullName evidence="1">Methyltransferase FkbM domain-containing protein</fullName>
    </recommendedName>
</protein>
<evidence type="ECO:0000259" key="1">
    <source>
        <dbReference type="Pfam" id="PF05050"/>
    </source>
</evidence>
<dbReference type="Proteomes" id="UP000033772">
    <property type="component" value="Unassembled WGS sequence"/>
</dbReference>
<keyword evidence="3" id="KW-1185">Reference proteome</keyword>
<dbReference type="InterPro" id="IPR029063">
    <property type="entry name" value="SAM-dependent_MTases_sf"/>
</dbReference>
<organism evidence="2 3">
    <name type="scientific">Nocardioides luteus</name>
    <dbReference type="NCBI Taxonomy" id="1844"/>
    <lineage>
        <taxon>Bacteria</taxon>
        <taxon>Bacillati</taxon>
        <taxon>Actinomycetota</taxon>
        <taxon>Actinomycetes</taxon>
        <taxon>Propionibacteriales</taxon>
        <taxon>Nocardioidaceae</taxon>
        <taxon>Nocardioides</taxon>
    </lineage>
</organism>
<proteinExistence type="predicted"/>
<dbReference type="PANTHER" id="PTHR34203">
    <property type="entry name" value="METHYLTRANSFERASE, FKBM FAMILY PROTEIN"/>
    <property type="match status" value="1"/>
</dbReference>
<dbReference type="STRING" id="1844.UG56_004450"/>
<gene>
    <name evidence="2" type="ORF">UG56_004450</name>
</gene>
<dbReference type="Pfam" id="PF05050">
    <property type="entry name" value="Methyltransf_21"/>
    <property type="match status" value="1"/>
</dbReference>
<dbReference type="EMBL" id="JZDQ02000005">
    <property type="protein sequence ID" value="OIJ27961.1"/>
    <property type="molecule type" value="Genomic_DNA"/>
</dbReference>
<accession>A0A1J4NBW0</accession>
<feature type="domain" description="Methyltransferase FkbM" evidence="1">
    <location>
        <begin position="66"/>
        <end position="192"/>
    </location>
</feature>
<sequence>MAYATTEDGHRIYVKPTDPRALGLIANKGRIIRGSLELWRVALGLHEWQTVIDIGVNYGEMLVGVEIPEGAELIGFEPNTSLHKVLRKTLDARGIAIDLRSQAVADRAGTARFAVDRTWSGTSSLYDERHDGSARWQLRDVEVTTLDEVLGGSGRSFCVKVDVEGFEREVVDGAAASLDGTERWALMLEIEHMDRGYLAELARTHDVFVKEKDSTVLRRVPGERIAVEELLDDPTLHRQDCLVLSPALAGRSAIA</sequence>
<dbReference type="NCBIfam" id="TIGR01444">
    <property type="entry name" value="fkbM_fam"/>
    <property type="match status" value="1"/>
</dbReference>
<dbReference type="RefSeq" id="WP_045548432.1">
    <property type="nucleotide sequence ID" value="NZ_JZDQ02000005.1"/>
</dbReference>